<feature type="domain" description="Peptidase S8/S53" evidence="10">
    <location>
        <begin position="156"/>
        <end position="573"/>
    </location>
</feature>
<evidence type="ECO:0000256" key="3">
    <source>
        <dbReference type="ARBA" id="ARBA00022729"/>
    </source>
</evidence>
<evidence type="ECO:0000256" key="2">
    <source>
        <dbReference type="ARBA" id="ARBA00022670"/>
    </source>
</evidence>
<dbReference type="OMA" id="ITIFEAG"/>
<dbReference type="PANTHER" id="PTHR43806">
    <property type="entry name" value="PEPTIDASE S8"/>
    <property type="match status" value="1"/>
</dbReference>
<dbReference type="Pfam" id="PF06280">
    <property type="entry name" value="fn3_5"/>
    <property type="match status" value="1"/>
</dbReference>
<dbReference type="AlphaFoldDB" id="J0WXP8"/>
<dbReference type="CDD" id="cd07489">
    <property type="entry name" value="Peptidases_S8_5"/>
    <property type="match status" value="1"/>
</dbReference>
<evidence type="ECO:0000313" key="12">
    <source>
        <dbReference type="EMBL" id="EJD44570.1"/>
    </source>
</evidence>
<dbReference type="InterPro" id="IPR034187">
    <property type="entry name" value="Peptidases_S8_5"/>
</dbReference>
<dbReference type="eggNOG" id="KOG4266">
    <property type="taxonomic scope" value="Eukaryota"/>
</dbReference>
<dbReference type="Proteomes" id="UP000006514">
    <property type="component" value="Unassembled WGS sequence"/>
</dbReference>
<dbReference type="EMBL" id="JH687770">
    <property type="protein sequence ID" value="EJD44570.1"/>
    <property type="molecule type" value="Genomic_DNA"/>
</dbReference>
<protein>
    <submittedName>
        <fullName evidence="12">Subtilisin-like protein</fullName>
    </submittedName>
</protein>
<dbReference type="GO" id="GO:0005615">
    <property type="term" value="C:extracellular space"/>
    <property type="evidence" value="ECO:0007669"/>
    <property type="project" value="TreeGrafter"/>
</dbReference>
<organism evidence="12 13">
    <name type="scientific">Auricularia subglabra (strain TFB-10046 / SS5)</name>
    <name type="common">White-rot fungus</name>
    <name type="synonym">Auricularia delicata (strain TFB10046)</name>
    <dbReference type="NCBI Taxonomy" id="717982"/>
    <lineage>
        <taxon>Eukaryota</taxon>
        <taxon>Fungi</taxon>
        <taxon>Dikarya</taxon>
        <taxon>Basidiomycota</taxon>
        <taxon>Agaricomycotina</taxon>
        <taxon>Agaricomycetes</taxon>
        <taxon>Auriculariales</taxon>
        <taxon>Auriculariaceae</taxon>
        <taxon>Auricularia</taxon>
    </lineage>
</organism>
<dbReference type="Gene3D" id="3.40.50.200">
    <property type="entry name" value="Peptidase S8/S53 domain"/>
    <property type="match status" value="2"/>
</dbReference>
<proteinExistence type="inferred from homology"/>
<feature type="active site" description="Charge relay system" evidence="6 7">
    <location>
        <position position="165"/>
    </location>
</feature>
<feature type="active site" description="Charge relay system" evidence="6 7">
    <location>
        <position position="528"/>
    </location>
</feature>
<sequence>MLRSVAATVLSVGTVLAAVKTSEFRELVRKNDATIPGAFIVELSSPPTKRTADAHADFLGELDKRASGKFSTRRKYSSPLFNGIAVQLQNPEASDLASLESIPNVIAVRPIQIFHAPETINRRILSGPDDPNAVPFGQSTHYMTGVDHVHEQGIAGKGIKIGIIDTGIDYLHPNLGGAFGPGNKVAGGYDFVGDAFDGNSPPVPDNDPRDTCIGHGTHVAGIIGANPGNAYNISGVAYEATLLAYRVFSCFGLTTDEILTDAMLRAYSDGADIITMSLGGTDGWASSTLSVLASRIADRGRVMTISAGNDGDAGAVFTSSPATGESVISVASVQNIITTRPALTSSVEHAPVLYENADGFAMPGQVLPIGESPIPVRSLTSDPDADDTACDPINEDFSQVAIVLRQSSSCGLFTQLLNLVATNPKLVIVYDGSPFLLGGFFPAVYLLNKEDGEFLVSEAAKANTTVTFSQNNLSDVPNNDDGGLVSFFSSYGPSNELLFKPAVAAPGGNITSTWPVDLGSFAVDSGTSMSCPYVAGAAALLLQVKGKSAAKNVRSILQTTSRPVPASREKGAPPQTLAQSGAGLVNVFNAINVHTEVSPAELRLNDTAHWNGLHKITIKNTGKTAQTYTLSHVPANTLIGLDDAKINYRYRPDIKQVNAPAGVRLSQSRITIPAGRTATVLATITAPKNVDVKTLPIVSGWISVTGSLGDSVKVSYMGVAGALRDTQGISTGNRMLVEANGGLPAIIPLDQEFLYAQRGPRNYTRDDLPVFVYLMAQGSRHVTLDLIDAATNISSTIPDPLDSAPSHDKRDFDWSWWWPGDKSAAPPAVPTVGTVAEWRDVTRGSPVQRGRPFVVLDFPTQFANGTAVPDGQYKLLLRALRLTGNPKKASDWDVYVSQQVGLVEE</sequence>
<reference evidence="13" key="1">
    <citation type="journal article" date="2012" name="Science">
        <title>The Paleozoic origin of enzymatic lignin decomposition reconstructed from 31 fungal genomes.</title>
        <authorList>
            <person name="Floudas D."/>
            <person name="Binder M."/>
            <person name="Riley R."/>
            <person name="Barry K."/>
            <person name="Blanchette R.A."/>
            <person name="Henrissat B."/>
            <person name="Martinez A.T."/>
            <person name="Otillar R."/>
            <person name="Spatafora J.W."/>
            <person name="Yadav J.S."/>
            <person name="Aerts A."/>
            <person name="Benoit I."/>
            <person name="Boyd A."/>
            <person name="Carlson A."/>
            <person name="Copeland A."/>
            <person name="Coutinho P.M."/>
            <person name="de Vries R.P."/>
            <person name="Ferreira P."/>
            <person name="Findley K."/>
            <person name="Foster B."/>
            <person name="Gaskell J."/>
            <person name="Glotzer D."/>
            <person name="Gorecki P."/>
            <person name="Heitman J."/>
            <person name="Hesse C."/>
            <person name="Hori C."/>
            <person name="Igarashi K."/>
            <person name="Jurgens J.A."/>
            <person name="Kallen N."/>
            <person name="Kersten P."/>
            <person name="Kohler A."/>
            <person name="Kuees U."/>
            <person name="Kumar T.K.A."/>
            <person name="Kuo A."/>
            <person name="LaButti K."/>
            <person name="Larrondo L.F."/>
            <person name="Lindquist E."/>
            <person name="Ling A."/>
            <person name="Lombard V."/>
            <person name="Lucas S."/>
            <person name="Lundell T."/>
            <person name="Martin R."/>
            <person name="McLaughlin D.J."/>
            <person name="Morgenstern I."/>
            <person name="Morin E."/>
            <person name="Murat C."/>
            <person name="Nagy L.G."/>
            <person name="Nolan M."/>
            <person name="Ohm R.A."/>
            <person name="Patyshakuliyeva A."/>
            <person name="Rokas A."/>
            <person name="Ruiz-Duenas F.J."/>
            <person name="Sabat G."/>
            <person name="Salamov A."/>
            <person name="Samejima M."/>
            <person name="Schmutz J."/>
            <person name="Slot J.C."/>
            <person name="St John F."/>
            <person name="Stenlid J."/>
            <person name="Sun H."/>
            <person name="Sun S."/>
            <person name="Syed K."/>
            <person name="Tsang A."/>
            <person name="Wiebenga A."/>
            <person name="Young D."/>
            <person name="Pisabarro A."/>
            <person name="Eastwood D.C."/>
            <person name="Martin F."/>
            <person name="Cullen D."/>
            <person name="Grigoriev I.V."/>
            <person name="Hibbett D.S."/>
        </authorList>
    </citation>
    <scope>NUCLEOTIDE SEQUENCE [LARGE SCALE GENOMIC DNA]</scope>
    <source>
        <strain evidence="13">TFB10046</strain>
    </source>
</reference>
<dbReference type="Pfam" id="PF00082">
    <property type="entry name" value="Peptidase_S8"/>
    <property type="match status" value="1"/>
</dbReference>
<keyword evidence="5 7" id="KW-0720">Serine protease</keyword>
<dbReference type="InterPro" id="IPR010435">
    <property type="entry name" value="C5a/SBT2-like_Fn3"/>
</dbReference>
<comment type="similarity">
    <text evidence="1 7 8">Belongs to the peptidase S8 family.</text>
</comment>
<dbReference type="InterPro" id="IPR050131">
    <property type="entry name" value="Peptidase_S8_subtilisin-like"/>
</dbReference>
<evidence type="ECO:0000259" key="10">
    <source>
        <dbReference type="Pfam" id="PF00082"/>
    </source>
</evidence>
<feature type="chain" id="PRO_5003741115" evidence="9">
    <location>
        <begin position="18"/>
        <end position="905"/>
    </location>
</feature>
<dbReference type="OrthoDB" id="3252615at2759"/>
<evidence type="ECO:0000259" key="11">
    <source>
        <dbReference type="Pfam" id="PF06280"/>
    </source>
</evidence>
<dbReference type="InParanoid" id="J0WXP8"/>
<dbReference type="PRINTS" id="PR00723">
    <property type="entry name" value="SUBTILISIN"/>
</dbReference>
<keyword evidence="4 7" id="KW-0378">Hydrolase</keyword>
<keyword evidence="13" id="KW-1185">Reference proteome</keyword>
<dbReference type="InterPro" id="IPR023828">
    <property type="entry name" value="Peptidase_S8_Ser-AS"/>
</dbReference>
<evidence type="ECO:0000256" key="8">
    <source>
        <dbReference type="RuleBase" id="RU003355"/>
    </source>
</evidence>
<evidence type="ECO:0000313" key="13">
    <source>
        <dbReference type="Proteomes" id="UP000006514"/>
    </source>
</evidence>
<dbReference type="GO" id="GO:0004252">
    <property type="term" value="F:serine-type endopeptidase activity"/>
    <property type="evidence" value="ECO:0007669"/>
    <property type="project" value="UniProtKB-UniRule"/>
</dbReference>
<evidence type="ECO:0000256" key="9">
    <source>
        <dbReference type="SAM" id="SignalP"/>
    </source>
</evidence>
<dbReference type="SUPFAM" id="SSF52743">
    <property type="entry name" value="Subtilisin-like"/>
    <property type="match status" value="1"/>
</dbReference>
<dbReference type="PANTHER" id="PTHR43806:SF66">
    <property type="entry name" value="SERIN ENDOPEPTIDASE"/>
    <property type="match status" value="1"/>
</dbReference>
<feature type="signal peptide" evidence="9">
    <location>
        <begin position="1"/>
        <end position="17"/>
    </location>
</feature>
<dbReference type="InterPro" id="IPR023827">
    <property type="entry name" value="Peptidase_S8_Asp-AS"/>
</dbReference>
<evidence type="ECO:0000256" key="4">
    <source>
        <dbReference type="ARBA" id="ARBA00022801"/>
    </source>
</evidence>
<dbReference type="KEGG" id="adl:AURDEDRAFT_185007"/>
<keyword evidence="2 7" id="KW-0645">Protease</keyword>
<feature type="domain" description="C5a peptidase/Subtilisin-like protease SBT2-like Fn3-like" evidence="11">
    <location>
        <begin position="604"/>
        <end position="717"/>
    </location>
</feature>
<dbReference type="InterPro" id="IPR015500">
    <property type="entry name" value="Peptidase_S8_subtilisin-rel"/>
</dbReference>
<feature type="active site" description="Charge relay system" evidence="6 7">
    <location>
        <position position="215"/>
    </location>
</feature>
<evidence type="ECO:0000256" key="5">
    <source>
        <dbReference type="ARBA" id="ARBA00022825"/>
    </source>
</evidence>
<dbReference type="FunCoup" id="J0WXP8">
    <property type="interactions" value="15"/>
</dbReference>
<dbReference type="PROSITE" id="PS00136">
    <property type="entry name" value="SUBTILASE_ASP"/>
    <property type="match status" value="1"/>
</dbReference>
<evidence type="ECO:0000256" key="7">
    <source>
        <dbReference type="PROSITE-ProRule" id="PRU01240"/>
    </source>
</evidence>
<accession>J0WXP8</accession>
<keyword evidence="3 9" id="KW-0732">Signal</keyword>
<dbReference type="GO" id="GO:0006508">
    <property type="term" value="P:proteolysis"/>
    <property type="evidence" value="ECO:0007669"/>
    <property type="project" value="UniProtKB-KW"/>
</dbReference>
<evidence type="ECO:0000256" key="6">
    <source>
        <dbReference type="PIRSR" id="PIRSR615500-1"/>
    </source>
</evidence>
<dbReference type="InterPro" id="IPR022398">
    <property type="entry name" value="Peptidase_S8_His-AS"/>
</dbReference>
<gene>
    <name evidence="12" type="ORF">AURDEDRAFT_185007</name>
</gene>
<dbReference type="PROSITE" id="PS00137">
    <property type="entry name" value="SUBTILASE_HIS"/>
    <property type="match status" value="1"/>
</dbReference>
<dbReference type="InterPro" id="IPR036852">
    <property type="entry name" value="Peptidase_S8/S53_dom_sf"/>
</dbReference>
<dbReference type="PROSITE" id="PS51892">
    <property type="entry name" value="SUBTILASE"/>
    <property type="match status" value="1"/>
</dbReference>
<name>J0WXP8_AURST</name>
<dbReference type="PROSITE" id="PS00138">
    <property type="entry name" value="SUBTILASE_SER"/>
    <property type="match status" value="1"/>
</dbReference>
<evidence type="ECO:0000256" key="1">
    <source>
        <dbReference type="ARBA" id="ARBA00011073"/>
    </source>
</evidence>
<dbReference type="GO" id="GO:0016020">
    <property type="term" value="C:membrane"/>
    <property type="evidence" value="ECO:0007669"/>
    <property type="project" value="InterPro"/>
</dbReference>
<dbReference type="InterPro" id="IPR000209">
    <property type="entry name" value="Peptidase_S8/S53_dom"/>
</dbReference>